<sequence length="57" mass="6687">MRSNQHPPMEEPTLDRKNKNELEAVLTDEEIEATLLERLEACELTWRIVDKGLLDDH</sequence>
<proteinExistence type="predicted"/>
<name>A0A8J7FVJ7_9GAMM</name>
<reference evidence="2" key="1">
    <citation type="submission" date="2020-10" db="EMBL/GenBank/DDBJ databases">
        <title>Bacterium isolated from coastal waters sediment.</title>
        <authorList>
            <person name="Chen R.-J."/>
            <person name="Lu D.-C."/>
            <person name="Zhu K.-L."/>
            <person name="Du Z.-J."/>
        </authorList>
    </citation>
    <scope>NUCLEOTIDE SEQUENCE</scope>
    <source>
        <strain evidence="2">N1Y112</strain>
    </source>
</reference>
<organism evidence="2 3">
    <name type="scientific">Pontibacterium sinense</name>
    <dbReference type="NCBI Taxonomy" id="2781979"/>
    <lineage>
        <taxon>Bacteria</taxon>
        <taxon>Pseudomonadati</taxon>
        <taxon>Pseudomonadota</taxon>
        <taxon>Gammaproteobacteria</taxon>
        <taxon>Oceanospirillales</taxon>
        <taxon>Oceanospirillaceae</taxon>
        <taxon>Pontibacterium</taxon>
    </lineage>
</organism>
<comment type="caution">
    <text evidence="2">The sequence shown here is derived from an EMBL/GenBank/DDBJ whole genome shotgun (WGS) entry which is preliminary data.</text>
</comment>
<dbReference type="Proteomes" id="UP000640333">
    <property type="component" value="Unassembled WGS sequence"/>
</dbReference>
<evidence type="ECO:0000313" key="3">
    <source>
        <dbReference type="Proteomes" id="UP000640333"/>
    </source>
</evidence>
<dbReference type="RefSeq" id="WP_193953762.1">
    <property type="nucleotide sequence ID" value="NZ_JADEYS010000012.1"/>
</dbReference>
<gene>
    <name evidence="2" type="ORF">IOQ59_12780</name>
</gene>
<feature type="region of interest" description="Disordered" evidence="1">
    <location>
        <begin position="1"/>
        <end position="21"/>
    </location>
</feature>
<keyword evidence="3" id="KW-1185">Reference proteome</keyword>
<dbReference type="EMBL" id="JADEYS010000012">
    <property type="protein sequence ID" value="MBE9398130.1"/>
    <property type="molecule type" value="Genomic_DNA"/>
</dbReference>
<protein>
    <submittedName>
        <fullName evidence="2">Uncharacterized protein</fullName>
    </submittedName>
</protein>
<evidence type="ECO:0000313" key="2">
    <source>
        <dbReference type="EMBL" id="MBE9398130.1"/>
    </source>
</evidence>
<evidence type="ECO:0000256" key="1">
    <source>
        <dbReference type="SAM" id="MobiDB-lite"/>
    </source>
</evidence>
<dbReference type="AlphaFoldDB" id="A0A8J7FVJ7"/>
<accession>A0A8J7FVJ7</accession>